<dbReference type="AlphaFoldDB" id="A0A158KFT9"/>
<accession>A0A158KFT9</accession>
<dbReference type="InterPro" id="IPR037185">
    <property type="entry name" value="EmrE-like"/>
</dbReference>
<evidence type="ECO:0000313" key="3">
    <source>
        <dbReference type="Proteomes" id="UP000054770"/>
    </source>
</evidence>
<dbReference type="SUPFAM" id="SSF103481">
    <property type="entry name" value="Multidrug resistance efflux transporter EmrE"/>
    <property type="match status" value="1"/>
</dbReference>
<gene>
    <name evidence="2" type="ORF">AWB68_05608</name>
</gene>
<dbReference type="Proteomes" id="UP000054770">
    <property type="component" value="Unassembled WGS sequence"/>
</dbReference>
<feature type="transmembrane region" description="Helical" evidence="1">
    <location>
        <begin position="12"/>
        <end position="30"/>
    </location>
</feature>
<keyword evidence="3" id="KW-1185">Reference proteome</keyword>
<proteinExistence type="predicted"/>
<protein>
    <submittedName>
        <fullName evidence="2">Membrane protein</fullName>
    </submittedName>
</protein>
<keyword evidence="1" id="KW-1133">Transmembrane helix</keyword>
<keyword evidence="1" id="KW-0472">Membrane</keyword>
<organism evidence="2 3">
    <name type="scientific">Caballeronia choica</name>
    <dbReference type="NCBI Taxonomy" id="326476"/>
    <lineage>
        <taxon>Bacteria</taxon>
        <taxon>Pseudomonadati</taxon>
        <taxon>Pseudomonadota</taxon>
        <taxon>Betaproteobacteria</taxon>
        <taxon>Burkholderiales</taxon>
        <taxon>Burkholderiaceae</taxon>
        <taxon>Caballeronia</taxon>
    </lineage>
</organism>
<reference evidence="2" key="1">
    <citation type="submission" date="2016-01" db="EMBL/GenBank/DDBJ databases">
        <authorList>
            <person name="Peeters C."/>
        </authorList>
    </citation>
    <scope>NUCLEOTIDE SEQUENCE [LARGE SCALE GENOMIC DNA]</scope>
    <source>
        <strain evidence="2">LMG 22940</strain>
    </source>
</reference>
<keyword evidence="1" id="KW-0812">Transmembrane</keyword>
<evidence type="ECO:0000313" key="2">
    <source>
        <dbReference type="EMBL" id="SAL79301.1"/>
    </source>
</evidence>
<name>A0A158KFT9_9BURK</name>
<evidence type="ECO:0000256" key="1">
    <source>
        <dbReference type="SAM" id="Phobius"/>
    </source>
</evidence>
<comment type="caution">
    <text evidence="2">The sequence shown here is derived from an EMBL/GenBank/DDBJ whole genome shotgun (WGS) entry which is preliminary data.</text>
</comment>
<dbReference type="EMBL" id="FCON02000083">
    <property type="protein sequence ID" value="SAL79301.1"/>
    <property type="molecule type" value="Genomic_DNA"/>
</dbReference>
<sequence length="195" mass="21750">MHARLHKTPSSSLLLNLEGVFTAVIAWVVFRENVDLQIFLGMVAIVLGGVVLSWQPGATGVSSGALLVFRSLRCVGCRLQFDAQGFGEQRNGHCLPERFCRRLSQSVHRADSRRTSARRWEESGRDGHGLRWLRRQPSSLCCRPAKSRNRPNRRVLFSRPDIRHRLVAIPLARGAITVFLECGCAHGSGNLAPYP</sequence>